<comment type="caution">
    <text evidence="2">The sequence shown here is derived from an EMBL/GenBank/DDBJ whole genome shotgun (WGS) entry which is preliminary data.</text>
</comment>
<name>A0A5A7QI28_STRAF</name>
<dbReference type="Proteomes" id="UP000325081">
    <property type="component" value="Unassembled WGS sequence"/>
</dbReference>
<organism evidence="2 3">
    <name type="scientific">Striga asiatica</name>
    <name type="common">Asiatic witchweed</name>
    <name type="synonym">Buchnera asiatica</name>
    <dbReference type="NCBI Taxonomy" id="4170"/>
    <lineage>
        <taxon>Eukaryota</taxon>
        <taxon>Viridiplantae</taxon>
        <taxon>Streptophyta</taxon>
        <taxon>Embryophyta</taxon>
        <taxon>Tracheophyta</taxon>
        <taxon>Spermatophyta</taxon>
        <taxon>Magnoliopsida</taxon>
        <taxon>eudicotyledons</taxon>
        <taxon>Gunneridae</taxon>
        <taxon>Pentapetalae</taxon>
        <taxon>asterids</taxon>
        <taxon>lamiids</taxon>
        <taxon>Lamiales</taxon>
        <taxon>Orobanchaceae</taxon>
        <taxon>Buchnereae</taxon>
        <taxon>Striga</taxon>
    </lineage>
</organism>
<keyword evidence="3" id="KW-1185">Reference proteome</keyword>
<accession>A0A5A7QI28</accession>
<evidence type="ECO:0000313" key="3">
    <source>
        <dbReference type="Proteomes" id="UP000325081"/>
    </source>
</evidence>
<dbReference type="GO" id="GO:0000502">
    <property type="term" value="C:proteasome complex"/>
    <property type="evidence" value="ECO:0007669"/>
    <property type="project" value="UniProtKB-KW"/>
</dbReference>
<evidence type="ECO:0000313" key="2">
    <source>
        <dbReference type="EMBL" id="GER44588.1"/>
    </source>
</evidence>
<protein>
    <submittedName>
        <fullName evidence="2">Proteasome subunit alpha type-4</fullName>
    </submittedName>
</protein>
<feature type="region of interest" description="Disordered" evidence="1">
    <location>
        <begin position="1"/>
        <end position="48"/>
    </location>
</feature>
<sequence>MSLPPKRRRRRRRRPFSNCQEGGDPVEGPDAGQALGPPDHTPFAHCRGARSEQDRRLIQILRREDQGRATSPLGRLQSRGRAIENLLRLGLTRPTIGFTFNFNPAAANQDVVLYFSRISVVLIILVEFPVAHCRHCYQDGEEAADPSPPGICQTIGDPVKGLTQGKLLALPTGHRQRTTESRFINAFGRKQMMETTDNQDNELSPYQLNPATSLSSSSKATIPELVAAANFNSANQEAGKQMELYNPVKEDQLTTQKGKMLTITGPSKTWKRIGVRSGRLQREPVIHTPIVIDNISDICNDV</sequence>
<evidence type="ECO:0000256" key="1">
    <source>
        <dbReference type="SAM" id="MobiDB-lite"/>
    </source>
</evidence>
<proteinExistence type="predicted"/>
<dbReference type="AlphaFoldDB" id="A0A5A7QI28"/>
<reference evidence="3" key="1">
    <citation type="journal article" date="2019" name="Curr. Biol.">
        <title>Genome Sequence of Striga asiatica Provides Insight into the Evolution of Plant Parasitism.</title>
        <authorList>
            <person name="Yoshida S."/>
            <person name="Kim S."/>
            <person name="Wafula E.K."/>
            <person name="Tanskanen J."/>
            <person name="Kim Y.M."/>
            <person name="Honaas L."/>
            <person name="Yang Z."/>
            <person name="Spallek T."/>
            <person name="Conn C.E."/>
            <person name="Ichihashi Y."/>
            <person name="Cheong K."/>
            <person name="Cui S."/>
            <person name="Der J.P."/>
            <person name="Gundlach H."/>
            <person name="Jiao Y."/>
            <person name="Hori C."/>
            <person name="Ishida J.K."/>
            <person name="Kasahara H."/>
            <person name="Kiba T."/>
            <person name="Kim M.S."/>
            <person name="Koo N."/>
            <person name="Laohavisit A."/>
            <person name="Lee Y.H."/>
            <person name="Lumba S."/>
            <person name="McCourt P."/>
            <person name="Mortimer J.C."/>
            <person name="Mutuku J.M."/>
            <person name="Nomura T."/>
            <person name="Sasaki-Sekimoto Y."/>
            <person name="Seto Y."/>
            <person name="Wang Y."/>
            <person name="Wakatake T."/>
            <person name="Sakakibara H."/>
            <person name="Demura T."/>
            <person name="Yamaguchi S."/>
            <person name="Yoneyama K."/>
            <person name="Manabe R.I."/>
            <person name="Nelson D.C."/>
            <person name="Schulman A.H."/>
            <person name="Timko M.P."/>
            <person name="dePamphilis C.W."/>
            <person name="Choi D."/>
            <person name="Shirasu K."/>
        </authorList>
    </citation>
    <scope>NUCLEOTIDE SEQUENCE [LARGE SCALE GENOMIC DNA]</scope>
    <source>
        <strain evidence="3">cv. UVA1</strain>
    </source>
</reference>
<dbReference type="EMBL" id="BKCP01007037">
    <property type="protein sequence ID" value="GER44588.1"/>
    <property type="molecule type" value="Genomic_DNA"/>
</dbReference>
<feature type="compositionally biased region" description="Basic residues" evidence="1">
    <location>
        <begin position="1"/>
        <end position="15"/>
    </location>
</feature>
<keyword evidence="2" id="KW-0647">Proteasome</keyword>
<gene>
    <name evidence="2" type="ORF">STAS_21499</name>
</gene>